<gene>
    <name evidence="2" type="ORF">Anapl_01486</name>
</gene>
<reference evidence="3" key="1">
    <citation type="journal article" date="2013" name="Nat. Genet.">
        <title>The duck genome and transcriptome provide insight into an avian influenza virus reservoir species.</title>
        <authorList>
            <person name="Huang Y."/>
            <person name="Li Y."/>
            <person name="Burt D.W."/>
            <person name="Chen H."/>
            <person name="Zhang Y."/>
            <person name="Qian W."/>
            <person name="Kim H."/>
            <person name="Gan S."/>
            <person name="Zhao Y."/>
            <person name="Li J."/>
            <person name="Yi K."/>
            <person name="Feng H."/>
            <person name="Zhu P."/>
            <person name="Li B."/>
            <person name="Liu Q."/>
            <person name="Fairley S."/>
            <person name="Magor K.E."/>
            <person name="Du Z."/>
            <person name="Hu X."/>
            <person name="Goodman L."/>
            <person name="Tafer H."/>
            <person name="Vignal A."/>
            <person name="Lee T."/>
            <person name="Kim K.W."/>
            <person name="Sheng Z."/>
            <person name="An Y."/>
            <person name="Searle S."/>
            <person name="Herrero J."/>
            <person name="Groenen M.A."/>
            <person name="Crooijmans R.P."/>
            <person name="Faraut T."/>
            <person name="Cai Q."/>
            <person name="Webster R.G."/>
            <person name="Aldridge J.R."/>
            <person name="Warren W.C."/>
            <person name="Bartschat S."/>
            <person name="Kehr S."/>
            <person name="Marz M."/>
            <person name="Stadler P.F."/>
            <person name="Smith J."/>
            <person name="Kraus R.H."/>
            <person name="Zhao Y."/>
            <person name="Ren L."/>
            <person name="Fei J."/>
            <person name="Morisson M."/>
            <person name="Kaiser P."/>
            <person name="Griffin D.K."/>
            <person name="Rao M."/>
            <person name="Pitel F."/>
            <person name="Wang J."/>
            <person name="Li N."/>
        </authorList>
    </citation>
    <scope>NUCLEOTIDE SEQUENCE [LARGE SCALE GENOMIC DNA]</scope>
</reference>
<accession>R0KE37</accession>
<dbReference type="EMBL" id="KB742459">
    <property type="protein sequence ID" value="EOB08292.1"/>
    <property type="molecule type" value="Genomic_DNA"/>
</dbReference>
<feature type="region of interest" description="Disordered" evidence="1">
    <location>
        <begin position="82"/>
        <end position="101"/>
    </location>
</feature>
<feature type="region of interest" description="Disordered" evidence="1">
    <location>
        <begin position="303"/>
        <end position="328"/>
    </location>
</feature>
<keyword evidence="3" id="KW-1185">Reference proteome</keyword>
<evidence type="ECO:0000256" key="1">
    <source>
        <dbReference type="SAM" id="MobiDB-lite"/>
    </source>
</evidence>
<dbReference type="Proteomes" id="UP000296049">
    <property type="component" value="Unassembled WGS sequence"/>
</dbReference>
<organism evidence="2 3">
    <name type="scientific">Anas platyrhynchos</name>
    <name type="common">Mallard</name>
    <name type="synonym">Anas boschas</name>
    <dbReference type="NCBI Taxonomy" id="8839"/>
    <lineage>
        <taxon>Eukaryota</taxon>
        <taxon>Metazoa</taxon>
        <taxon>Chordata</taxon>
        <taxon>Craniata</taxon>
        <taxon>Vertebrata</taxon>
        <taxon>Euteleostomi</taxon>
        <taxon>Archelosauria</taxon>
        <taxon>Archosauria</taxon>
        <taxon>Dinosauria</taxon>
        <taxon>Saurischia</taxon>
        <taxon>Theropoda</taxon>
        <taxon>Coelurosauria</taxon>
        <taxon>Aves</taxon>
        <taxon>Neognathae</taxon>
        <taxon>Galloanserae</taxon>
        <taxon>Anseriformes</taxon>
        <taxon>Anatidae</taxon>
        <taxon>Anatinae</taxon>
        <taxon>Anas</taxon>
    </lineage>
</organism>
<name>R0KE37_ANAPL</name>
<feature type="region of interest" description="Disordered" evidence="1">
    <location>
        <begin position="111"/>
        <end position="152"/>
    </location>
</feature>
<protein>
    <submittedName>
        <fullName evidence="2">Uncharacterized protein</fullName>
    </submittedName>
</protein>
<proteinExistence type="predicted"/>
<sequence>MALEQSAAGGKELLAGKPQRALYFWALNRAMPANLSKISTGVNSKRTSIIREESQKKKKGKEDVCSVHQCFVCNAIAGYKSPRDHPQLQGLKQGGRRKSEPLRGCTALGIQAASDESPSTGAGDGYPLTSQSSVKQIKDREHRPKSSGKHTAELIYTKESCEPIPKTRPSSATRIGTEAPQPFPQLCNCTDPVQKAGFLTQPNCHSTSALESSTAFLGHGQREKPEGTNHPCLTKQGVFNTQAALQVCNLSFGNTEEFQLLKLKEKATLRWREGYAYKQETAEEKLEVRDELSEHCNLNLQNGSGYKGEESSSAAAHREAPLQQGKACTSRAERPQHCPGCWGAMQYSPRAGAGWLCGGALQAQMMEG</sequence>
<evidence type="ECO:0000313" key="2">
    <source>
        <dbReference type="EMBL" id="EOB08292.1"/>
    </source>
</evidence>
<dbReference type="AlphaFoldDB" id="R0KE37"/>
<evidence type="ECO:0000313" key="3">
    <source>
        <dbReference type="Proteomes" id="UP000296049"/>
    </source>
</evidence>